<organism evidence="4 5">
    <name type="scientific">Spongisporangium articulatum</name>
    <dbReference type="NCBI Taxonomy" id="3362603"/>
    <lineage>
        <taxon>Bacteria</taxon>
        <taxon>Bacillati</taxon>
        <taxon>Actinomycetota</taxon>
        <taxon>Actinomycetes</taxon>
        <taxon>Kineosporiales</taxon>
        <taxon>Kineosporiaceae</taxon>
        <taxon>Spongisporangium</taxon>
    </lineage>
</organism>
<comment type="caution">
    <text evidence="4">The sequence shown here is derived from an EMBL/GenBank/DDBJ whole genome shotgun (WGS) entry which is preliminary data.</text>
</comment>
<keyword evidence="2" id="KW-0812">Transmembrane</keyword>
<accession>A0ABW8AP54</accession>
<evidence type="ECO:0000313" key="4">
    <source>
        <dbReference type="EMBL" id="MFI7587402.1"/>
    </source>
</evidence>
<feature type="domain" description="2TM" evidence="3">
    <location>
        <begin position="178"/>
        <end position="240"/>
    </location>
</feature>
<evidence type="ECO:0000256" key="2">
    <source>
        <dbReference type="SAM" id="Phobius"/>
    </source>
</evidence>
<name>A0ABW8AP54_9ACTN</name>
<feature type="transmembrane region" description="Helical" evidence="2">
    <location>
        <begin position="20"/>
        <end position="36"/>
    </location>
</feature>
<feature type="transmembrane region" description="Helical" evidence="2">
    <location>
        <begin position="216"/>
        <end position="234"/>
    </location>
</feature>
<feature type="region of interest" description="Disordered" evidence="1">
    <location>
        <begin position="143"/>
        <end position="173"/>
    </location>
</feature>
<protein>
    <submittedName>
        <fullName evidence="4">2TM domain-containing protein</fullName>
    </submittedName>
</protein>
<keyword evidence="2" id="KW-0472">Membrane</keyword>
<dbReference type="RefSeq" id="WP_398279025.1">
    <property type="nucleotide sequence ID" value="NZ_JBITLV010000003.1"/>
</dbReference>
<sequence>MSTDRADRADPAGGAAARRGGYVVGALINAVLLYLVEVNPGWDAVPFLTADTERVIGWVDAGLVAGVVTNLLWIAHDGRRFKALCGLVTSVIGAMGSARILAVFPFDLDQPWRGVVVVLLVIGVAGSAIGFLTSLGQLVSPGRHPQTIDSHHLSEGTTMSDEAPTPTPESPEDQLRRAALARLKKKRDFQGHLLAYVMVNALLIVIWATATPHTFFWPVFPLFGWGIGVAFNAWDVYSPGPSEAQVQAEMARIARR</sequence>
<proteinExistence type="predicted"/>
<keyword evidence="5" id="KW-1185">Reference proteome</keyword>
<feature type="transmembrane region" description="Helical" evidence="2">
    <location>
        <begin position="112"/>
        <end position="135"/>
    </location>
</feature>
<evidence type="ECO:0000256" key="1">
    <source>
        <dbReference type="SAM" id="MobiDB-lite"/>
    </source>
</evidence>
<feature type="transmembrane region" description="Helical" evidence="2">
    <location>
        <begin position="193"/>
        <end position="210"/>
    </location>
</feature>
<dbReference type="InterPro" id="IPR025698">
    <property type="entry name" value="2TM_dom"/>
</dbReference>
<dbReference type="Pfam" id="PF13239">
    <property type="entry name" value="2TM"/>
    <property type="match status" value="1"/>
</dbReference>
<feature type="transmembrane region" description="Helical" evidence="2">
    <location>
        <begin position="56"/>
        <end position="76"/>
    </location>
</feature>
<dbReference type="EMBL" id="JBITLV010000003">
    <property type="protein sequence ID" value="MFI7587402.1"/>
    <property type="molecule type" value="Genomic_DNA"/>
</dbReference>
<dbReference type="Proteomes" id="UP001612915">
    <property type="component" value="Unassembled WGS sequence"/>
</dbReference>
<feature type="transmembrane region" description="Helical" evidence="2">
    <location>
        <begin position="83"/>
        <end position="106"/>
    </location>
</feature>
<reference evidence="4 5" key="1">
    <citation type="submission" date="2024-10" db="EMBL/GenBank/DDBJ databases">
        <title>The Natural Products Discovery Center: Release of the First 8490 Sequenced Strains for Exploring Actinobacteria Biosynthetic Diversity.</title>
        <authorList>
            <person name="Kalkreuter E."/>
            <person name="Kautsar S.A."/>
            <person name="Yang D."/>
            <person name="Bader C.D."/>
            <person name="Teijaro C.N."/>
            <person name="Fluegel L."/>
            <person name="Davis C.M."/>
            <person name="Simpson J.R."/>
            <person name="Lauterbach L."/>
            <person name="Steele A.D."/>
            <person name="Gui C."/>
            <person name="Meng S."/>
            <person name="Li G."/>
            <person name="Viehrig K."/>
            <person name="Ye F."/>
            <person name="Su P."/>
            <person name="Kiefer A.F."/>
            <person name="Nichols A."/>
            <person name="Cepeda A.J."/>
            <person name="Yan W."/>
            <person name="Fan B."/>
            <person name="Jiang Y."/>
            <person name="Adhikari A."/>
            <person name="Zheng C.-J."/>
            <person name="Schuster L."/>
            <person name="Cowan T.M."/>
            <person name="Smanski M.J."/>
            <person name="Chevrette M.G."/>
            <person name="De Carvalho L.P.S."/>
            <person name="Shen B."/>
        </authorList>
    </citation>
    <scope>NUCLEOTIDE SEQUENCE [LARGE SCALE GENOMIC DNA]</scope>
    <source>
        <strain evidence="4 5">NPDC049639</strain>
    </source>
</reference>
<evidence type="ECO:0000259" key="3">
    <source>
        <dbReference type="Pfam" id="PF13239"/>
    </source>
</evidence>
<keyword evidence="2" id="KW-1133">Transmembrane helix</keyword>
<evidence type="ECO:0000313" key="5">
    <source>
        <dbReference type="Proteomes" id="UP001612915"/>
    </source>
</evidence>
<gene>
    <name evidence="4" type="ORF">ACIB24_10040</name>
</gene>